<feature type="compositionally biased region" description="Acidic residues" evidence="1">
    <location>
        <begin position="77"/>
        <end position="88"/>
    </location>
</feature>
<dbReference type="Pfam" id="PF04338">
    <property type="entry name" value="DUF481"/>
    <property type="match status" value="1"/>
</dbReference>
<evidence type="ECO:0000256" key="1">
    <source>
        <dbReference type="SAM" id="MobiDB-lite"/>
    </source>
</evidence>
<name>A0A3B1B494_9ZZZZ</name>
<gene>
    <name evidence="2" type="ORF">MNBD_GAMMA21-1848</name>
</gene>
<dbReference type="InterPro" id="IPR007433">
    <property type="entry name" value="DUF481"/>
</dbReference>
<reference evidence="2" key="1">
    <citation type="submission" date="2018-06" db="EMBL/GenBank/DDBJ databases">
        <authorList>
            <person name="Zhirakovskaya E."/>
        </authorList>
    </citation>
    <scope>NUCLEOTIDE SEQUENCE</scope>
</reference>
<evidence type="ECO:0000313" key="2">
    <source>
        <dbReference type="EMBL" id="VAX01095.1"/>
    </source>
</evidence>
<proteinExistence type="predicted"/>
<feature type="compositionally biased region" description="Polar residues" evidence="1">
    <location>
        <begin position="43"/>
        <end position="55"/>
    </location>
</feature>
<dbReference type="EMBL" id="UOFR01000082">
    <property type="protein sequence ID" value="VAX01095.1"/>
    <property type="molecule type" value="Genomic_DNA"/>
</dbReference>
<feature type="compositionally biased region" description="Low complexity" evidence="1">
    <location>
        <begin position="58"/>
        <end position="76"/>
    </location>
</feature>
<evidence type="ECO:0008006" key="3">
    <source>
        <dbReference type="Google" id="ProtNLM"/>
    </source>
</evidence>
<feature type="region of interest" description="Disordered" evidence="1">
    <location>
        <begin position="39"/>
        <end position="90"/>
    </location>
</feature>
<accession>A0A3B1B494</accession>
<protein>
    <recommendedName>
        <fullName evidence="3">DUF481 domain-containing protein</fullName>
    </recommendedName>
</protein>
<organism evidence="2">
    <name type="scientific">hydrothermal vent metagenome</name>
    <dbReference type="NCBI Taxonomy" id="652676"/>
    <lineage>
        <taxon>unclassified sequences</taxon>
        <taxon>metagenomes</taxon>
        <taxon>ecological metagenomes</taxon>
    </lineage>
</organism>
<dbReference type="AlphaFoldDB" id="A0A3B1B494"/>
<sequence>MSKFRFYLGWLSSLVLILASVLSANLIAAEVPLEEPAMVGNPATDNNVGSLTENFPRSEATSDTTDTLAASSSSAEDLTEETVSEDTPIETKKEIKSLWENFNPPRDDKYDWIQLSSGEWLKGELISLYSFTVEFDSDELGLLKIGWDDIKQIRSARPMSMRIEKDGDDHETTTVRGKLQLLDNTAVIVDGEKVSSYQRFQIISIAKGSDKESDLWVGKVSLGTNIKKGNSDTTDANFKANAQRRTANSRFVIDLVANLSETQNIETSNNQKLFSYYDSFLSRKFFWRTYSAEYQRDPFRNIDSQYSLGTAFGYDLIRNSKTEWEISGGVGALYKRFVSVSVGEDIDNVSPFLGIGTKFDTELTSWMDYLFNIKLRAVDEDSGSYTLYLLTTLSSDITGDLDLDISFVWDRIADPQPAADLTVPEKDDIQLIVSVSYEF</sequence>